<proteinExistence type="inferred from homology"/>
<dbReference type="Pfam" id="PF02622">
    <property type="entry name" value="DUF179"/>
    <property type="match status" value="1"/>
</dbReference>
<reference evidence="3 4" key="1">
    <citation type="submission" date="2018-04" db="EMBL/GenBank/DDBJ databases">
        <title>Genomic Encyclopedia of Type Strains, Phase III (KMG-III): the genomes of soil and plant-associated and newly described type strains.</title>
        <authorList>
            <person name="Whitman W."/>
        </authorList>
    </citation>
    <scope>NUCLEOTIDE SEQUENCE [LARGE SCALE GENOMIC DNA]</scope>
    <source>
        <strain evidence="3 4">KA25</strain>
    </source>
</reference>
<comment type="similarity">
    <text evidence="1 2">Belongs to the UPF0301 (AlgH) family.</text>
</comment>
<dbReference type="PANTHER" id="PTHR30327">
    <property type="entry name" value="UNCHARACTERIZED PROTEIN YQGE"/>
    <property type="match status" value="1"/>
</dbReference>
<dbReference type="InterPro" id="IPR003774">
    <property type="entry name" value="AlgH-like"/>
</dbReference>
<comment type="caution">
    <text evidence="3">The sequence shown here is derived from an EMBL/GenBank/DDBJ whole genome shotgun (WGS) entry which is preliminary data.</text>
</comment>
<evidence type="ECO:0000313" key="4">
    <source>
        <dbReference type="Proteomes" id="UP000244060"/>
    </source>
</evidence>
<keyword evidence="4" id="KW-1185">Reference proteome</keyword>
<evidence type="ECO:0000313" key="3">
    <source>
        <dbReference type="EMBL" id="PTR20816.1"/>
    </source>
</evidence>
<sequence>MDLSGNLLIAMPSMADPRFERSLVLICAHSTDGAMGLVVNKPVNDLSFAGMLEQLDIPRAPNGRDIRVHLGGPMERGRGFVLHTPDYMSAGATMLVSGKFGMTATVDILEALARGQGPSSALMALGYSGWGPGQLEAEVQRNDWLTAEAPAELVFSDDDTGKWSGMLRHMGIDPLTLSSTAGHA</sequence>
<dbReference type="NCBIfam" id="NF001268">
    <property type="entry name" value="PRK00228.1-4"/>
    <property type="match status" value="1"/>
</dbReference>
<name>A0A2T5KEK9_9RHOB</name>
<gene>
    <name evidence="3" type="ORF">C8J28_101136</name>
</gene>
<protein>
    <recommendedName>
        <fullName evidence="2">UPF0301 protein C8J28_101136</fullName>
    </recommendedName>
</protein>
<dbReference type="SUPFAM" id="SSF143456">
    <property type="entry name" value="VC0467-like"/>
    <property type="match status" value="1"/>
</dbReference>
<dbReference type="EMBL" id="QAOT01000001">
    <property type="protein sequence ID" value="PTR20816.1"/>
    <property type="molecule type" value="Genomic_DNA"/>
</dbReference>
<dbReference type="AlphaFoldDB" id="A0A2T5KEK9"/>
<dbReference type="RefSeq" id="WP_044247701.1">
    <property type="nucleotide sequence ID" value="NZ_CP089965.1"/>
</dbReference>
<dbReference type="Gene3D" id="3.40.1740.10">
    <property type="entry name" value="VC0467-like"/>
    <property type="match status" value="1"/>
</dbReference>
<dbReference type="OrthoDB" id="9807486at2"/>
<dbReference type="HAMAP" id="MF_00758">
    <property type="entry name" value="UPF0301"/>
    <property type="match status" value="1"/>
</dbReference>
<dbReference type="PANTHER" id="PTHR30327:SF1">
    <property type="entry name" value="UPF0301 PROTEIN YQGE"/>
    <property type="match status" value="1"/>
</dbReference>
<evidence type="ECO:0000256" key="2">
    <source>
        <dbReference type="HAMAP-Rule" id="MF_00758"/>
    </source>
</evidence>
<evidence type="ECO:0000256" key="1">
    <source>
        <dbReference type="ARBA" id="ARBA00009600"/>
    </source>
</evidence>
<dbReference type="Proteomes" id="UP000244060">
    <property type="component" value="Unassembled WGS sequence"/>
</dbReference>
<organism evidence="3 4">
    <name type="scientific">Cereibacter azotoformans</name>
    <dbReference type="NCBI Taxonomy" id="43057"/>
    <lineage>
        <taxon>Bacteria</taxon>
        <taxon>Pseudomonadati</taxon>
        <taxon>Pseudomonadota</taxon>
        <taxon>Alphaproteobacteria</taxon>
        <taxon>Rhodobacterales</taxon>
        <taxon>Paracoccaceae</taxon>
        <taxon>Cereibacter</taxon>
    </lineage>
</organism>
<dbReference type="GO" id="GO:0005829">
    <property type="term" value="C:cytosol"/>
    <property type="evidence" value="ECO:0007669"/>
    <property type="project" value="TreeGrafter"/>
</dbReference>
<accession>A0A2T5KEK9</accession>